<proteinExistence type="predicted"/>
<dbReference type="GeneID" id="113786677"/>
<dbReference type="InterPro" id="IPR012337">
    <property type="entry name" value="RNaseH-like_sf"/>
</dbReference>
<reference evidence="4" key="2">
    <citation type="submission" date="2025-08" db="UniProtKB">
        <authorList>
            <consortium name="RefSeq"/>
        </authorList>
    </citation>
    <scope>IDENTIFICATION</scope>
    <source>
        <tissue evidence="4">Etiolated seedlings</tissue>
    </source>
</reference>
<keyword evidence="3" id="KW-1185">Reference proteome</keyword>
<dbReference type="STRING" id="3827.A0A3Q7XA66"/>
<dbReference type="InterPro" id="IPR025525">
    <property type="entry name" value="hAT-like_transposase_RNase-H"/>
</dbReference>
<protein>
    <submittedName>
        <fullName evidence="4">Zinc finger BED domain-containing protein RICESLEEPER 1-like</fullName>
    </submittedName>
</protein>
<dbReference type="PANTHER" id="PTHR23272">
    <property type="entry name" value="BED FINGER-RELATED"/>
    <property type="match status" value="1"/>
</dbReference>
<sequence length="302" mass="34829">MNYKHCPSDEDWERGESICELLEPFYEITKLISGSSYPTANLYFMQVWKVECILEENQDQADDVIREMATDMKTKFDKYGKEYSVVLAFVVILDPRLKVPFLKYCYTTLDALTCNVKLKNVEDKFRVLYQEYVNIFNHQSVVLSQSSQDSNSLSKSSREGSKTKKCKIISGFKNFQNQPISDTGKSELDAYLEEKSIEVDEEHYEDFEVLLYWKINEKKYPVLSLMARDVLSIPITTVASESSFSIGGRVLTKYRSSTLPDHIQMLICTRNWLHGFSENLNDEDGYNASICEDESNAIIINS</sequence>
<evidence type="ECO:0000313" key="4">
    <source>
        <dbReference type="RefSeq" id="XP_027190504.1"/>
    </source>
</evidence>
<name>A0A3Q7XA66_CICAR</name>
<dbReference type="AlphaFoldDB" id="A0A3Q7XA66"/>
<gene>
    <name evidence="4" type="primary">LOC113786677</name>
</gene>
<dbReference type="PANTHER" id="PTHR23272:SF166">
    <property type="entry name" value="ZINC FINGER BED DOMAIN-CONTAINING PROTEIN RICESLEEPER 2-LIKE ISOFORM X1"/>
    <property type="match status" value="1"/>
</dbReference>
<dbReference type="GO" id="GO:0046983">
    <property type="term" value="F:protein dimerization activity"/>
    <property type="evidence" value="ECO:0007669"/>
    <property type="project" value="InterPro"/>
</dbReference>
<dbReference type="Pfam" id="PF05699">
    <property type="entry name" value="Dimer_Tnp_hAT"/>
    <property type="match status" value="1"/>
</dbReference>
<feature type="domain" description="hAT-like transposase RNase-H fold" evidence="2">
    <location>
        <begin position="33"/>
        <end position="132"/>
    </location>
</feature>
<dbReference type="OrthoDB" id="1427364at2759"/>
<reference evidence="3" key="1">
    <citation type="journal article" date="2013" name="Nat. Biotechnol.">
        <title>Draft genome sequence of chickpea (Cicer arietinum) provides a resource for trait improvement.</title>
        <authorList>
            <person name="Varshney R.K."/>
            <person name="Song C."/>
            <person name="Saxena R.K."/>
            <person name="Azam S."/>
            <person name="Yu S."/>
            <person name="Sharpe A.G."/>
            <person name="Cannon S."/>
            <person name="Baek J."/>
            <person name="Rosen B.D."/>
            <person name="Tar'an B."/>
            <person name="Millan T."/>
            <person name="Zhang X."/>
            <person name="Ramsay L.D."/>
            <person name="Iwata A."/>
            <person name="Wang Y."/>
            <person name="Nelson W."/>
            <person name="Farmer A.D."/>
            <person name="Gaur P.M."/>
            <person name="Soderlund C."/>
            <person name="Penmetsa R.V."/>
            <person name="Xu C."/>
            <person name="Bharti A.K."/>
            <person name="He W."/>
            <person name="Winter P."/>
            <person name="Zhao S."/>
            <person name="Hane J.K."/>
            <person name="Carrasquilla-Garcia N."/>
            <person name="Condie J.A."/>
            <person name="Upadhyaya H.D."/>
            <person name="Luo M.C."/>
            <person name="Thudi M."/>
            <person name="Gowda C.L."/>
            <person name="Singh N.P."/>
            <person name="Lichtenzveig J."/>
            <person name="Gali K.K."/>
            <person name="Rubio J."/>
            <person name="Nadarajan N."/>
            <person name="Dolezel J."/>
            <person name="Bansal K.C."/>
            <person name="Xu X."/>
            <person name="Edwards D."/>
            <person name="Zhang G."/>
            <person name="Kahl G."/>
            <person name="Gil J."/>
            <person name="Singh K.B."/>
            <person name="Datta S.K."/>
            <person name="Jackson S.A."/>
            <person name="Wang J."/>
            <person name="Cook D.R."/>
        </authorList>
    </citation>
    <scope>NUCLEOTIDE SEQUENCE [LARGE SCALE GENOMIC DNA]</scope>
    <source>
        <strain evidence="3">cv. CDC Frontier</strain>
    </source>
</reference>
<dbReference type="Proteomes" id="UP000087171">
    <property type="component" value="Chromosome Ca5"/>
</dbReference>
<accession>A0A3Q7XA66</accession>
<dbReference type="KEGG" id="cam:113786677"/>
<dbReference type="SUPFAM" id="SSF53098">
    <property type="entry name" value="Ribonuclease H-like"/>
    <property type="match status" value="1"/>
</dbReference>
<dbReference type="Pfam" id="PF14372">
    <property type="entry name" value="hAT-like_RNase-H"/>
    <property type="match status" value="1"/>
</dbReference>
<dbReference type="GO" id="GO:0003677">
    <property type="term" value="F:DNA binding"/>
    <property type="evidence" value="ECO:0007669"/>
    <property type="project" value="InterPro"/>
</dbReference>
<dbReference type="RefSeq" id="XP_027190504.1">
    <property type="nucleotide sequence ID" value="XM_027334703.1"/>
</dbReference>
<evidence type="ECO:0000259" key="2">
    <source>
        <dbReference type="Pfam" id="PF14372"/>
    </source>
</evidence>
<evidence type="ECO:0000313" key="3">
    <source>
        <dbReference type="Proteomes" id="UP000087171"/>
    </source>
</evidence>
<evidence type="ECO:0000259" key="1">
    <source>
        <dbReference type="Pfam" id="PF05699"/>
    </source>
</evidence>
<organism evidence="3 4">
    <name type="scientific">Cicer arietinum</name>
    <name type="common">Chickpea</name>
    <name type="synonym">Garbanzo</name>
    <dbReference type="NCBI Taxonomy" id="3827"/>
    <lineage>
        <taxon>Eukaryota</taxon>
        <taxon>Viridiplantae</taxon>
        <taxon>Streptophyta</taxon>
        <taxon>Embryophyta</taxon>
        <taxon>Tracheophyta</taxon>
        <taxon>Spermatophyta</taxon>
        <taxon>Magnoliopsida</taxon>
        <taxon>eudicotyledons</taxon>
        <taxon>Gunneridae</taxon>
        <taxon>Pentapetalae</taxon>
        <taxon>rosids</taxon>
        <taxon>fabids</taxon>
        <taxon>Fabales</taxon>
        <taxon>Fabaceae</taxon>
        <taxon>Papilionoideae</taxon>
        <taxon>50 kb inversion clade</taxon>
        <taxon>NPAAA clade</taxon>
        <taxon>Hologalegina</taxon>
        <taxon>IRL clade</taxon>
        <taxon>Cicereae</taxon>
        <taxon>Cicer</taxon>
    </lineage>
</organism>
<dbReference type="InterPro" id="IPR008906">
    <property type="entry name" value="HATC_C_dom"/>
</dbReference>
<feature type="domain" description="HAT C-terminal dimerisation" evidence="1">
    <location>
        <begin position="187"/>
        <end position="273"/>
    </location>
</feature>